<protein>
    <submittedName>
        <fullName evidence="2">Uncharacterized protein</fullName>
    </submittedName>
</protein>
<evidence type="ECO:0000313" key="3">
    <source>
        <dbReference type="Proteomes" id="UP000005837"/>
    </source>
</evidence>
<gene>
    <name evidence="2" type="ORF">EIKCOROL_01667</name>
</gene>
<dbReference type="AlphaFoldDB" id="C0DWB6"/>
<evidence type="ECO:0000256" key="1">
    <source>
        <dbReference type="SAM" id="MobiDB-lite"/>
    </source>
</evidence>
<dbReference type="EMBL" id="ACEA01000033">
    <property type="protein sequence ID" value="EEG23696.1"/>
    <property type="molecule type" value="Genomic_DNA"/>
</dbReference>
<sequence length="45" mass="4858">MSPTGNAGSQCPRPALTDRKLCSEGGKCSQKPNGRLPEIPKSRFR</sequence>
<accession>C0DWB6</accession>
<organism evidence="2 3">
    <name type="scientific">Eikenella corrodens ATCC 23834</name>
    <dbReference type="NCBI Taxonomy" id="546274"/>
    <lineage>
        <taxon>Bacteria</taxon>
        <taxon>Pseudomonadati</taxon>
        <taxon>Pseudomonadota</taxon>
        <taxon>Betaproteobacteria</taxon>
        <taxon>Neisseriales</taxon>
        <taxon>Neisseriaceae</taxon>
        <taxon>Eikenella</taxon>
    </lineage>
</organism>
<evidence type="ECO:0000313" key="2">
    <source>
        <dbReference type="EMBL" id="EEG23696.1"/>
    </source>
</evidence>
<reference evidence="2 3" key="1">
    <citation type="submission" date="2009-01" db="EMBL/GenBank/DDBJ databases">
        <authorList>
            <person name="Fulton L."/>
            <person name="Clifton S."/>
            <person name="Chinwalla A.T."/>
            <person name="Mitreva M."/>
            <person name="Sodergren E."/>
            <person name="Weinstock G."/>
            <person name="Clifton S."/>
            <person name="Dooling D.J."/>
            <person name="Fulton B."/>
            <person name="Minx P."/>
            <person name="Pepin K.H."/>
            <person name="Johnson M."/>
            <person name="Bhonagiri V."/>
            <person name="Nash W.E."/>
            <person name="Mardis E.R."/>
            <person name="Wilson R.K."/>
        </authorList>
    </citation>
    <scope>NUCLEOTIDE SEQUENCE [LARGE SCALE GENOMIC DNA]</scope>
    <source>
        <strain evidence="2 3">ATCC 23834</strain>
    </source>
</reference>
<dbReference type="HOGENOM" id="CLU_3199232_0_0_4"/>
<proteinExistence type="predicted"/>
<comment type="caution">
    <text evidence="2">The sequence shown here is derived from an EMBL/GenBank/DDBJ whole genome shotgun (WGS) entry which is preliminary data.</text>
</comment>
<name>C0DWB6_EIKCO</name>
<dbReference type="Proteomes" id="UP000005837">
    <property type="component" value="Unassembled WGS sequence"/>
</dbReference>
<feature type="region of interest" description="Disordered" evidence="1">
    <location>
        <begin position="1"/>
        <end position="45"/>
    </location>
</feature>